<dbReference type="Pfam" id="PF16903">
    <property type="entry name" value="Capsid_N"/>
    <property type="match status" value="1"/>
</dbReference>
<dbReference type="InterPro" id="IPR031654">
    <property type="entry name" value="Capsid_N"/>
</dbReference>
<evidence type="ECO:0000259" key="1">
    <source>
        <dbReference type="Pfam" id="PF04451"/>
    </source>
</evidence>
<feature type="domain" description="Major capsid protein C-terminal" evidence="1">
    <location>
        <begin position="201"/>
        <end position="360"/>
    </location>
</feature>
<dbReference type="EMBL" id="PP130629">
    <property type="protein sequence ID" value="XAO13378.1"/>
    <property type="molecule type" value="Genomic_DNA"/>
</dbReference>
<dbReference type="InterPro" id="IPR016112">
    <property type="entry name" value="VP_dsDNA_II"/>
</dbReference>
<dbReference type="Gene3D" id="2.70.9.20">
    <property type="entry name" value="Major capsid protein Vp54"/>
    <property type="match status" value="1"/>
</dbReference>
<feature type="domain" description="Major capsid protein N-terminal" evidence="2">
    <location>
        <begin position="25"/>
        <end position="180"/>
    </location>
</feature>
<dbReference type="Gene3D" id="2.70.9.10">
    <property type="entry name" value="Adenovirus Type 2 Hexon, domain 4"/>
    <property type="match status" value="1"/>
</dbReference>
<dbReference type="Pfam" id="PF04451">
    <property type="entry name" value="Capsid_NCLDV"/>
    <property type="match status" value="1"/>
</dbReference>
<evidence type="ECO:0000259" key="2">
    <source>
        <dbReference type="Pfam" id="PF16903"/>
    </source>
</evidence>
<dbReference type="GO" id="GO:0005198">
    <property type="term" value="F:structural molecule activity"/>
    <property type="evidence" value="ECO:0007669"/>
    <property type="project" value="InterPro"/>
</dbReference>
<protein>
    <submittedName>
        <fullName evidence="3">Major capsid protein</fullName>
    </submittedName>
</protein>
<reference evidence="3" key="1">
    <citation type="submission" date="2024-01" db="EMBL/GenBank/DDBJ databases">
        <title>Genomic and biogeographic characterisation of Mantoniella tinhauana virus 1, the first discovered Mantoniella-infecting prasinovirus.</title>
        <authorList>
            <person name="Rey Redondo E."/>
            <person name="Yung C.C.M."/>
        </authorList>
    </citation>
    <scope>NUCLEOTIDE SEQUENCE</scope>
    <source>
        <strain evidence="3">Lau Fau Shan</strain>
    </source>
</reference>
<dbReference type="InterPro" id="IPR038519">
    <property type="entry name" value="MCP_C_sf"/>
</dbReference>
<sequence length="365" mass="40913">MSAALIELVSVGAQDAYITGSPQVSFFRQNYKRYTNFAIKPERMDYIGTFGANNEVSIPIRSKGDLMSYIWIEANGIAGVQGATSGLYSNAAANPTEFSLWIGGQMVSQLDSLFIQGVYNPLMRDSSAKASFAVTTNTKKENHSGNYYMIPFFFGEDWTKALPLIALQYHNVEIRVKCRDGFIPNETPKVYGTYIYLDTDERKFFTDNEHELLITQTQYQLASNTNTDVDLSYFNHPVKSIHVVSGQATGNNWDTEYTFDNSSLYINGTALFEETSATYHHDVVHEMHCTDLPDGIIDDLPVYSWPFCLTMSKMQPTGSLNFSRIDNAKLILNNPTGGNQLHRVYAVNYNILRIKNGMAGVAFGN</sequence>
<name>A0AB38ZLZ1_9VIRU</name>
<dbReference type="InterPro" id="IPR007542">
    <property type="entry name" value="MCP_C"/>
</dbReference>
<organism evidence="3">
    <name type="scientific">Mantoniella tinhauana virus 1</name>
    <dbReference type="NCBI Taxonomy" id="3111543"/>
    <lineage>
        <taxon>Viruses</taxon>
    </lineage>
</organism>
<accession>A0AB38ZLZ1</accession>
<evidence type="ECO:0000313" key="3">
    <source>
        <dbReference type="EMBL" id="XAO13378.1"/>
    </source>
</evidence>
<dbReference type="SUPFAM" id="SSF49749">
    <property type="entry name" value="Group II dsDNA viruses VP"/>
    <property type="match status" value="2"/>
</dbReference>
<proteinExistence type="predicted"/>